<sequence length="62" mass="7149">MRPVDIILVGIILIVLFFAIKRVRSSLKSGGCAGCSHNCDCQKKQKELERGYKEWQQKQNRK</sequence>
<feature type="transmembrane region" description="Helical" evidence="1">
    <location>
        <begin position="6"/>
        <end position="23"/>
    </location>
</feature>
<keyword evidence="1" id="KW-0472">Membrane</keyword>
<dbReference type="EMBL" id="QEKV01000002">
    <property type="protein sequence ID" value="PVY95242.1"/>
    <property type="molecule type" value="Genomic_DNA"/>
</dbReference>
<evidence type="ECO:0000256" key="1">
    <source>
        <dbReference type="SAM" id="Phobius"/>
    </source>
</evidence>
<name>A0A2U1E5W1_9FIRM</name>
<organism evidence="2 3">
    <name type="scientific">Ezakiella coagulans</name>
    <dbReference type="NCBI Taxonomy" id="46507"/>
    <lineage>
        <taxon>Bacteria</taxon>
        <taxon>Bacillati</taxon>
        <taxon>Bacillota</taxon>
        <taxon>Tissierellia</taxon>
        <taxon>Ezakiella</taxon>
    </lineage>
</organism>
<evidence type="ECO:0000313" key="2">
    <source>
        <dbReference type="EMBL" id="PVY95242.1"/>
    </source>
</evidence>
<evidence type="ECO:0000313" key="3">
    <source>
        <dbReference type="Proteomes" id="UP000245793"/>
    </source>
</evidence>
<proteinExistence type="predicted"/>
<comment type="caution">
    <text evidence="2">The sequence shown here is derived from an EMBL/GenBank/DDBJ whole genome shotgun (WGS) entry which is preliminary data.</text>
</comment>
<dbReference type="RefSeq" id="WP_116479714.1">
    <property type="nucleotide sequence ID" value="NZ_QEKV01000002.1"/>
</dbReference>
<keyword evidence="1" id="KW-1133">Transmembrane helix</keyword>
<dbReference type="AlphaFoldDB" id="A0A2U1E5W1"/>
<dbReference type="Proteomes" id="UP000245793">
    <property type="component" value="Unassembled WGS sequence"/>
</dbReference>
<protein>
    <submittedName>
        <fullName evidence="2">Attachment p12 family protein</fullName>
    </submittedName>
</protein>
<dbReference type="Pfam" id="PF12669">
    <property type="entry name" value="FeoB_associated"/>
    <property type="match status" value="1"/>
</dbReference>
<reference evidence="2 3" key="1">
    <citation type="submission" date="2018-04" db="EMBL/GenBank/DDBJ databases">
        <title>Genomic Encyclopedia of Type Strains, Phase IV (KMG-IV): sequencing the most valuable type-strain genomes for metagenomic binning, comparative biology and taxonomic classification.</title>
        <authorList>
            <person name="Goeker M."/>
        </authorList>
    </citation>
    <scope>NUCLEOTIDE SEQUENCE [LARGE SCALE GENOMIC DNA]</scope>
    <source>
        <strain evidence="2 3">DSM 20705</strain>
    </source>
</reference>
<accession>A0A2U1E5W1</accession>
<gene>
    <name evidence="2" type="ORF">C7381_102131</name>
</gene>
<keyword evidence="3" id="KW-1185">Reference proteome</keyword>
<keyword evidence="1" id="KW-0812">Transmembrane</keyword>